<accession>A0ABX5I632</accession>
<dbReference type="Proteomes" id="UP000242008">
    <property type="component" value="Unassembled WGS sequence"/>
</dbReference>
<organism evidence="1 2">
    <name type="scientific">Staphylococcus chromogenes</name>
    <name type="common">Staphylococcus hyicus subsp. chromogenes</name>
    <dbReference type="NCBI Taxonomy" id="46126"/>
    <lineage>
        <taxon>Bacteria</taxon>
        <taxon>Bacillati</taxon>
        <taxon>Bacillota</taxon>
        <taxon>Bacilli</taxon>
        <taxon>Bacillales</taxon>
        <taxon>Staphylococcaceae</taxon>
        <taxon>Staphylococcus</taxon>
    </lineage>
</organism>
<dbReference type="Pfam" id="PF11753">
    <property type="entry name" value="DUF3310"/>
    <property type="match status" value="1"/>
</dbReference>
<keyword evidence="2" id="KW-1185">Reference proteome</keyword>
<sequence>KDYPAVMAFAIGNAIKYISRAQYKNGKEDLEKARWYLERAYEYWSDK</sequence>
<comment type="caution">
    <text evidence="1">The sequence shown here is derived from an EMBL/GenBank/DDBJ whole genome shotgun (WGS) entry which is preliminary data.</text>
</comment>
<evidence type="ECO:0000313" key="1">
    <source>
        <dbReference type="EMBL" id="PTG68386.1"/>
    </source>
</evidence>
<name>A0ABX5I632_STACR</name>
<dbReference type="EMBL" id="PZAO01000030">
    <property type="protein sequence ID" value="PTG68386.1"/>
    <property type="molecule type" value="Genomic_DNA"/>
</dbReference>
<dbReference type="InterPro" id="IPR021739">
    <property type="entry name" value="SaV-like"/>
</dbReference>
<dbReference type="RefSeq" id="WP_133172167.1">
    <property type="nucleotide sequence ID" value="NZ_PZAO01000030.1"/>
</dbReference>
<reference evidence="1 2" key="1">
    <citation type="journal article" date="2016" name="Front. Microbiol.">
        <title>Comprehensive Phylogenetic Analysis of Bovine Non-aureus Staphylococci Species Based on Whole-Genome Sequencing.</title>
        <authorList>
            <person name="Naushad S."/>
            <person name="Barkema H.W."/>
            <person name="Luby C."/>
            <person name="Condas L.A."/>
            <person name="Nobrega D.B."/>
            <person name="Carson D.A."/>
            <person name="De Buck J."/>
        </authorList>
    </citation>
    <scope>NUCLEOTIDE SEQUENCE [LARGE SCALE GENOMIC DNA]</scope>
    <source>
        <strain evidence="1 2">SNUC 1363</strain>
    </source>
</reference>
<gene>
    <name evidence="1" type="ORF">BU676_10380</name>
</gene>
<evidence type="ECO:0008006" key="3">
    <source>
        <dbReference type="Google" id="ProtNLM"/>
    </source>
</evidence>
<proteinExistence type="predicted"/>
<evidence type="ECO:0000313" key="2">
    <source>
        <dbReference type="Proteomes" id="UP000242008"/>
    </source>
</evidence>
<feature type="non-terminal residue" evidence="1">
    <location>
        <position position="1"/>
    </location>
</feature>
<protein>
    <recommendedName>
        <fullName evidence="3">DUF3310 domain-containing protein</fullName>
    </recommendedName>
</protein>